<reference evidence="2" key="1">
    <citation type="submission" date="2021-04" db="EMBL/GenBank/DDBJ databases">
        <title>Saccharothrix algeriensis WGS.</title>
        <authorList>
            <person name="Stuskova K."/>
            <person name="Hakalova E."/>
            <person name="Tebbal A.B."/>
            <person name="Eichmeier A."/>
        </authorList>
    </citation>
    <scope>NUCLEOTIDE SEQUENCE</scope>
    <source>
        <strain evidence="2">NRRL B-24137</strain>
    </source>
</reference>
<sequence length="264" mass="27639">MTLPGGPVDMDYGGFALLQVGIGADKIYGWFKDGKGPEQTTDATQQNWEKVNRDHLDIAHLIEKAVRDSGASWEGAAGDQARASTSPLASWSQAAGDSASTASRGASDISDSFRRARDSVEKPVDVPDKPWYNDALPWDTDYDDAVEKSQEVNSRNVRVLSTYGTAANAAGAAMPTFQSPAEIGAGIDEGGDEPPIPRPKEWGGTDETGGDGTGEPGTGRDRTGKSWGDGAVPPPTSSGEEGGDTRKSLAEVPDRPAPPPLAVD</sequence>
<evidence type="ECO:0000313" key="2">
    <source>
        <dbReference type="EMBL" id="QTR05044.1"/>
    </source>
</evidence>
<dbReference type="SUPFAM" id="SSF140459">
    <property type="entry name" value="PE/PPE dimer-like"/>
    <property type="match status" value="1"/>
</dbReference>
<feature type="compositionally biased region" description="Gly residues" evidence="1">
    <location>
        <begin position="206"/>
        <end position="217"/>
    </location>
</feature>
<evidence type="ECO:0000256" key="1">
    <source>
        <dbReference type="SAM" id="MobiDB-lite"/>
    </source>
</evidence>
<feature type="region of interest" description="Disordered" evidence="1">
    <location>
        <begin position="71"/>
        <end position="139"/>
    </location>
</feature>
<feature type="compositionally biased region" description="Basic and acidic residues" evidence="1">
    <location>
        <begin position="243"/>
        <end position="254"/>
    </location>
</feature>
<accession>A0A8T8I512</accession>
<dbReference type="InterPro" id="IPR038332">
    <property type="entry name" value="PPE_sf"/>
</dbReference>
<gene>
    <name evidence="2" type="ORF">J7S33_10135</name>
</gene>
<feature type="compositionally biased region" description="Pro residues" evidence="1">
    <location>
        <begin position="255"/>
        <end position="264"/>
    </location>
</feature>
<feature type="region of interest" description="Disordered" evidence="1">
    <location>
        <begin position="170"/>
        <end position="264"/>
    </location>
</feature>
<dbReference type="Gene3D" id="1.20.1260.20">
    <property type="entry name" value="PPE superfamily"/>
    <property type="match status" value="1"/>
</dbReference>
<feature type="compositionally biased region" description="Basic and acidic residues" evidence="1">
    <location>
        <begin position="111"/>
        <end position="128"/>
    </location>
</feature>
<dbReference type="EMBL" id="CP072788">
    <property type="protein sequence ID" value="QTR05044.1"/>
    <property type="molecule type" value="Genomic_DNA"/>
</dbReference>
<dbReference type="AlphaFoldDB" id="A0A8T8I512"/>
<name>A0A8T8I512_9PSEU</name>
<dbReference type="Proteomes" id="UP000671828">
    <property type="component" value="Chromosome"/>
</dbReference>
<feature type="compositionally biased region" description="Polar residues" evidence="1">
    <location>
        <begin position="82"/>
        <end position="104"/>
    </location>
</feature>
<protein>
    <recommendedName>
        <fullName evidence="4">PPE family domain-containing protein</fullName>
    </recommendedName>
</protein>
<organism evidence="2 3">
    <name type="scientific">Saccharothrix algeriensis</name>
    <dbReference type="NCBI Taxonomy" id="173560"/>
    <lineage>
        <taxon>Bacteria</taxon>
        <taxon>Bacillati</taxon>
        <taxon>Actinomycetota</taxon>
        <taxon>Actinomycetes</taxon>
        <taxon>Pseudonocardiales</taxon>
        <taxon>Pseudonocardiaceae</taxon>
        <taxon>Saccharothrix</taxon>
    </lineage>
</organism>
<evidence type="ECO:0008006" key="4">
    <source>
        <dbReference type="Google" id="ProtNLM"/>
    </source>
</evidence>
<evidence type="ECO:0000313" key="3">
    <source>
        <dbReference type="Proteomes" id="UP000671828"/>
    </source>
</evidence>
<proteinExistence type="predicted"/>
<feature type="non-terminal residue" evidence="2">
    <location>
        <position position="264"/>
    </location>
</feature>